<protein>
    <submittedName>
        <fullName evidence="1">Uncharacterized protein</fullName>
    </submittedName>
</protein>
<reference evidence="1 2" key="1">
    <citation type="submission" date="2018-12" db="EMBL/GenBank/DDBJ databases">
        <title>Complete Genome Sequence of the Corallopyronin A producing Myxobacterium Corallococcus coralloides B035.</title>
        <authorList>
            <person name="Bouhired S.M."/>
            <person name="Rupp O."/>
            <person name="Blom J."/>
            <person name="Schaeberle T.F."/>
            <person name="Kehraus S."/>
            <person name="Schiefer A."/>
            <person name="Pfarr K."/>
            <person name="Goesmann A."/>
            <person name="Hoerauf A."/>
            <person name="Koenig G.M."/>
        </authorList>
    </citation>
    <scope>NUCLEOTIDE SEQUENCE [LARGE SCALE GENOMIC DNA]</scope>
    <source>
        <strain evidence="1 2">B035</strain>
    </source>
</reference>
<dbReference type="RefSeq" id="WP_128799855.1">
    <property type="nucleotide sequence ID" value="NZ_CP034669.1"/>
</dbReference>
<dbReference type="Proteomes" id="UP000288758">
    <property type="component" value="Chromosome"/>
</dbReference>
<proteinExistence type="predicted"/>
<organism evidence="1 2">
    <name type="scientific">Corallococcus coralloides</name>
    <name type="common">Myxococcus coralloides</name>
    <dbReference type="NCBI Taxonomy" id="184914"/>
    <lineage>
        <taxon>Bacteria</taxon>
        <taxon>Pseudomonadati</taxon>
        <taxon>Myxococcota</taxon>
        <taxon>Myxococcia</taxon>
        <taxon>Myxococcales</taxon>
        <taxon>Cystobacterineae</taxon>
        <taxon>Myxococcaceae</taxon>
        <taxon>Corallococcus</taxon>
    </lineage>
</organism>
<dbReference type="EMBL" id="CP034669">
    <property type="protein sequence ID" value="QAT88765.1"/>
    <property type="molecule type" value="Genomic_DNA"/>
</dbReference>
<gene>
    <name evidence="1" type="ORF">EJ065_7240</name>
</gene>
<accession>A0A410S3H3</accession>
<dbReference type="AlphaFoldDB" id="A0A410S3H3"/>
<evidence type="ECO:0000313" key="2">
    <source>
        <dbReference type="Proteomes" id="UP000288758"/>
    </source>
</evidence>
<name>A0A410S3H3_CORCK</name>
<evidence type="ECO:0000313" key="1">
    <source>
        <dbReference type="EMBL" id="QAT88765.1"/>
    </source>
</evidence>
<sequence length="287" mass="30570">MVTEGGHLGEYDPSVRSALLAEAVHVVRAFGFAGAHVVIIGGLVPSLLVPEPGPGLEPHIGTQDLDLCLRVALVEGEVGHYERLEQTLKAAGFRPHPHSSWRWKGGVTHPLTVEFFCPLASGCAAGRLYRPGGVVGGKLSALVLSTGTLIDRDFVEQEVVVELPGGGGRTRQRLRVAGPAAYLAAKVDALRNRLKNKDAYDIVWMVESWPGGQAGLALVIRQSPIHTDPLFQQALVALAQEFADLDAAGARMYARFMSAPGVDLDQSARRASSAVKLLLAELAPARL</sequence>